<evidence type="ECO:0000259" key="2">
    <source>
        <dbReference type="Pfam" id="PF26002"/>
    </source>
</evidence>
<evidence type="ECO:0000256" key="1">
    <source>
        <dbReference type="SAM" id="Phobius"/>
    </source>
</evidence>
<evidence type="ECO:0000313" key="3">
    <source>
        <dbReference type="EMBL" id="MEL4456801.1"/>
    </source>
</evidence>
<dbReference type="Pfam" id="PF26002">
    <property type="entry name" value="Beta-barrel_AprE"/>
    <property type="match status" value="1"/>
</dbReference>
<reference evidence="3 4" key="1">
    <citation type="submission" date="2024-04" db="EMBL/GenBank/DDBJ databases">
        <title>whole genome sequencing of Lutimonas vermicola strain IMCC1616.</title>
        <authorList>
            <person name="Bae S.S."/>
        </authorList>
    </citation>
    <scope>NUCLEOTIDE SEQUENCE [LARGE SCALE GENOMIC DNA]</scope>
    <source>
        <strain evidence="3 4">IMCC1616</strain>
    </source>
</reference>
<comment type="caution">
    <text evidence="3">The sequence shown here is derived from an EMBL/GenBank/DDBJ whole genome shotgun (WGS) entry which is preliminary data.</text>
</comment>
<keyword evidence="1" id="KW-0812">Transmembrane</keyword>
<organism evidence="3 4">
    <name type="scientific">Lutimonas vermicola</name>
    <dbReference type="NCBI Taxonomy" id="414288"/>
    <lineage>
        <taxon>Bacteria</taxon>
        <taxon>Pseudomonadati</taxon>
        <taxon>Bacteroidota</taxon>
        <taxon>Flavobacteriia</taxon>
        <taxon>Flavobacteriales</taxon>
        <taxon>Flavobacteriaceae</taxon>
        <taxon>Lutimonas</taxon>
    </lineage>
</organism>
<sequence length="216" mass="24726">MKPVFPVEILEYSTEQHRFKNSKRHRIIYIILLLSLLAICVALPLIRIDLYKTSSGIIRSEKEINPDASPKNERNTADFIYQNDSVLLLKRLETSNPGFLISSLDGASPQTDLVVECYLSPSDMALIKKDQKVKFRIHAFKQGYWGLASGHIIGIYRSLVKINDLHMYRILCSLDETNLFLNKTTMANLQKGMALTARFLLEKKSLLQLLFDSLHK</sequence>
<keyword evidence="1" id="KW-1133">Transmembrane helix</keyword>
<accession>A0ABU9L2W8</accession>
<protein>
    <recommendedName>
        <fullName evidence="2">AprE-like beta-barrel domain-containing protein</fullName>
    </recommendedName>
</protein>
<proteinExistence type="predicted"/>
<gene>
    <name evidence="3" type="ORF">AABB81_12905</name>
</gene>
<evidence type="ECO:0000313" key="4">
    <source>
        <dbReference type="Proteomes" id="UP001474120"/>
    </source>
</evidence>
<dbReference type="EMBL" id="JBCDNA010000003">
    <property type="protein sequence ID" value="MEL4456801.1"/>
    <property type="molecule type" value="Genomic_DNA"/>
</dbReference>
<name>A0ABU9L2W8_9FLAO</name>
<keyword evidence="1" id="KW-0472">Membrane</keyword>
<keyword evidence="4" id="KW-1185">Reference proteome</keyword>
<feature type="domain" description="AprE-like beta-barrel" evidence="2">
    <location>
        <begin position="113"/>
        <end position="198"/>
    </location>
</feature>
<dbReference type="InterPro" id="IPR058982">
    <property type="entry name" value="Beta-barrel_AprE"/>
</dbReference>
<dbReference type="Proteomes" id="UP001474120">
    <property type="component" value="Unassembled WGS sequence"/>
</dbReference>
<dbReference type="RefSeq" id="WP_342160966.1">
    <property type="nucleotide sequence ID" value="NZ_JBCDNA010000003.1"/>
</dbReference>
<feature type="transmembrane region" description="Helical" evidence="1">
    <location>
        <begin position="27"/>
        <end position="46"/>
    </location>
</feature>